<dbReference type="EMBL" id="DF967972">
    <property type="protein sequence ID" value="GAP14890.1"/>
    <property type="molecule type" value="Genomic_DNA"/>
</dbReference>
<sequence>MANLVITSARLVKGADEHQLTMPAGVAIVAGQYVRPDSVSGKWALGNAAAAGNIGDGFIALNSAAIGEPVTAVKGPCIVDIGEALAALGYGAVVYLADADGTLADAAGTVSTKVGNVVPGWGAVTPDKLLRVSLA</sequence>
<dbReference type="AlphaFoldDB" id="A0A0S7BMF5"/>
<dbReference type="RefSeq" id="WP_075074113.1">
    <property type="nucleotide sequence ID" value="NZ_DF967972.1"/>
</dbReference>
<evidence type="ECO:0000313" key="2">
    <source>
        <dbReference type="Proteomes" id="UP000055060"/>
    </source>
</evidence>
<dbReference type="STRING" id="360412.LARV_02669"/>
<name>A0A0S7BMF5_9CHLR</name>
<proteinExistence type="predicted"/>
<protein>
    <recommendedName>
        <fullName evidence="3">DUF2190 family protein</fullName>
    </recommendedName>
</protein>
<gene>
    <name evidence="1" type="ORF">LARV_02669</name>
</gene>
<reference evidence="1" key="1">
    <citation type="submission" date="2015-07" db="EMBL/GenBank/DDBJ databases">
        <title>Draft Genome Sequences of Anaerolinea thermolimosa IMO-1, Bellilinea caldifistulae GOMI-1, Leptolinea tardivitalis YMTK-2, Levilinea saccharolytica KIBI-1,Longilinea arvoryzae KOME-1, Previously Described as Members of the Anaerolineaceae (Chloroflexi).</title>
        <authorList>
            <person name="Sekiguchi Y."/>
            <person name="Ohashi A."/>
            <person name="Matsuura N."/>
            <person name="Tourlousse M.D."/>
        </authorList>
    </citation>
    <scope>NUCLEOTIDE SEQUENCE [LARGE SCALE GENOMIC DNA]</scope>
    <source>
        <strain evidence="1">KOME-1</strain>
    </source>
</reference>
<evidence type="ECO:0008006" key="3">
    <source>
        <dbReference type="Google" id="ProtNLM"/>
    </source>
</evidence>
<accession>A0A0S7BMF5</accession>
<evidence type="ECO:0000313" key="1">
    <source>
        <dbReference type="EMBL" id="GAP14890.1"/>
    </source>
</evidence>
<dbReference type="Proteomes" id="UP000055060">
    <property type="component" value="Unassembled WGS sequence"/>
</dbReference>
<organism evidence="1">
    <name type="scientific">Longilinea arvoryzae</name>
    <dbReference type="NCBI Taxonomy" id="360412"/>
    <lineage>
        <taxon>Bacteria</taxon>
        <taxon>Bacillati</taxon>
        <taxon>Chloroflexota</taxon>
        <taxon>Anaerolineae</taxon>
        <taxon>Anaerolineales</taxon>
        <taxon>Anaerolineaceae</taxon>
        <taxon>Longilinea</taxon>
    </lineage>
</organism>
<keyword evidence="2" id="KW-1185">Reference proteome</keyword>